<evidence type="ECO:0000313" key="2">
    <source>
        <dbReference type="EMBL" id="CAL8129791.1"/>
    </source>
</evidence>
<sequence length="345" mass="39975">MIVDSDEMYEDFEEADDIHLQHYSRGRKLQEGIVDIASIILLNMSQICPINQTNYFNFAEQLVSGSLKEIYEPGHGRPGEVAYDEVTIAKIQGFLQGCNQKLPKITQEALNKAVYEETIIHLDLFEEPVNTDNWKDIRQCVRSARKANLPFYPSVISYVVDTLWQSFFLGYFGCKEHYHSLVDAMIYLDLFETLILHPILQHWNSTFPLIRPMKLEQNEDSTLYQVEEYYDVASKSLKQAIYLSSSSAMLNYFTAYTRLASDNADEEKDEKDSDDEAAVLNIFQSSKSKKRSLETKRMMKDDDNDDEAAVRAEKKSQARTAYNDNRDADMLYYYPYPDNSQLSEF</sequence>
<dbReference type="EMBL" id="CAXLJM020000078">
    <property type="protein sequence ID" value="CAL8129791.1"/>
    <property type="molecule type" value="Genomic_DNA"/>
</dbReference>
<gene>
    <name evidence="2" type="ORF">ODALV1_LOCUS23443</name>
</gene>
<name>A0ABP1RL10_9HEXA</name>
<evidence type="ECO:0000256" key="1">
    <source>
        <dbReference type="SAM" id="MobiDB-lite"/>
    </source>
</evidence>
<feature type="region of interest" description="Disordered" evidence="1">
    <location>
        <begin position="288"/>
        <end position="322"/>
    </location>
</feature>
<dbReference type="Proteomes" id="UP001642540">
    <property type="component" value="Unassembled WGS sequence"/>
</dbReference>
<protein>
    <submittedName>
        <fullName evidence="2">Uncharacterized protein</fullName>
    </submittedName>
</protein>
<comment type="caution">
    <text evidence="2">The sequence shown here is derived from an EMBL/GenBank/DDBJ whole genome shotgun (WGS) entry which is preliminary data.</text>
</comment>
<proteinExistence type="predicted"/>
<reference evidence="2 3" key="1">
    <citation type="submission" date="2024-08" db="EMBL/GenBank/DDBJ databases">
        <authorList>
            <person name="Cucini C."/>
            <person name="Frati F."/>
        </authorList>
    </citation>
    <scope>NUCLEOTIDE SEQUENCE [LARGE SCALE GENOMIC DNA]</scope>
</reference>
<feature type="compositionally biased region" description="Basic and acidic residues" evidence="1">
    <location>
        <begin position="291"/>
        <end position="301"/>
    </location>
</feature>
<evidence type="ECO:0000313" key="3">
    <source>
        <dbReference type="Proteomes" id="UP001642540"/>
    </source>
</evidence>
<organism evidence="2 3">
    <name type="scientific">Orchesella dallaii</name>
    <dbReference type="NCBI Taxonomy" id="48710"/>
    <lineage>
        <taxon>Eukaryota</taxon>
        <taxon>Metazoa</taxon>
        <taxon>Ecdysozoa</taxon>
        <taxon>Arthropoda</taxon>
        <taxon>Hexapoda</taxon>
        <taxon>Collembola</taxon>
        <taxon>Entomobryomorpha</taxon>
        <taxon>Entomobryoidea</taxon>
        <taxon>Orchesellidae</taxon>
        <taxon>Orchesellinae</taxon>
        <taxon>Orchesella</taxon>
    </lineage>
</organism>
<keyword evidence="3" id="KW-1185">Reference proteome</keyword>
<accession>A0ABP1RL10</accession>